<keyword evidence="5 13" id="KW-0444">Lipid biosynthesis</keyword>
<keyword evidence="8 13" id="KW-0547">Nucleotide-binding</keyword>
<accession>A0A5J6MDG3</accession>
<keyword evidence="9 13" id="KW-0418">Kinase</keyword>
<evidence type="ECO:0000313" key="16">
    <source>
        <dbReference type="Proteomes" id="UP000326202"/>
    </source>
</evidence>
<evidence type="ECO:0000256" key="5">
    <source>
        <dbReference type="ARBA" id="ARBA00022516"/>
    </source>
</evidence>
<dbReference type="PANTHER" id="PTHR42724:SF1">
    <property type="entry name" value="TETRAACYLDISACCHARIDE 4'-KINASE, MITOCHONDRIAL-RELATED"/>
    <property type="match status" value="1"/>
</dbReference>
<evidence type="ECO:0000256" key="11">
    <source>
        <dbReference type="ARBA" id="ARBA00023098"/>
    </source>
</evidence>
<evidence type="ECO:0000256" key="14">
    <source>
        <dbReference type="SAM" id="Coils"/>
    </source>
</evidence>
<comment type="pathway">
    <text evidence="2 13">Glycolipid biosynthesis; lipid IV(A) biosynthesis; lipid IV(A) from (3R)-3-hydroxytetradecanoyl-[acyl-carrier-protein] and UDP-N-acetyl-alpha-D-glucosamine: step 6/6.</text>
</comment>
<dbReference type="HAMAP" id="MF_00409">
    <property type="entry name" value="LpxK"/>
    <property type="match status" value="1"/>
</dbReference>
<evidence type="ECO:0000256" key="10">
    <source>
        <dbReference type="ARBA" id="ARBA00022840"/>
    </source>
</evidence>
<feature type="coiled-coil region" evidence="14">
    <location>
        <begin position="260"/>
        <end position="287"/>
    </location>
</feature>
<dbReference type="AlphaFoldDB" id="A0A5J6MDG3"/>
<comment type="similarity">
    <text evidence="13">Belongs to the LpxK family.</text>
</comment>
<evidence type="ECO:0000256" key="12">
    <source>
        <dbReference type="ARBA" id="ARBA00029757"/>
    </source>
</evidence>
<dbReference type="Pfam" id="PF02606">
    <property type="entry name" value="LpxK"/>
    <property type="match status" value="1"/>
</dbReference>
<dbReference type="InterPro" id="IPR003758">
    <property type="entry name" value="LpxK"/>
</dbReference>
<reference evidence="15 16" key="1">
    <citation type="submission" date="2019-08" db="EMBL/GenBank/DDBJ databases">
        <title>Hyperibacter terrae gen. nov., sp. nov. and Hyperibacter viscosus sp. nov., two new members in the family Rhodospirillaceae isolated from the rhizosphere of Hypericum perforatum.</title>
        <authorList>
            <person name="Noviana Z."/>
        </authorList>
    </citation>
    <scope>NUCLEOTIDE SEQUENCE [LARGE SCALE GENOMIC DNA]</scope>
    <source>
        <strain evidence="15 16">R5913</strain>
    </source>
</reference>
<keyword evidence="10 13" id="KW-0067">ATP-binding</keyword>
<dbReference type="UniPathway" id="UPA00359">
    <property type="reaction ID" value="UER00482"/>
</dbReference>
<evidence type="ECO:0000256" key="4">
    <source>
        <dbReference type="ARBA" id="ARBA00016436"/>
    </source>
</evidence>
<keyword evidence="6 13" id="KW-0441">Lipid A biosynthesis</keyword>
<protein>
    <recommendedName>
        <fullName evidence="4 13">Tetraacyldisaccharide 4'-kinase</fullName>
        <ecNumber evidence="3 13">2.7.1.130</ecNumber>
    </recommendedName>
    <alternativeName>
        <fullName evidence="12 13">Lipid A 4'-kinase</fullName>
    </alternativeName>
</protein>
<dbReference type="GO" id="GO:0009029">
    <property type="term" value="F:lipid-A 4'-kinase activity"/>
    <property type="evidence" value="ECO:0007669"/>
    <property type="project" value="UniProtKB-UniRule"/>
</dbReference>
<keyword evidence="14" id="KW-0175">Coiled coil</keyword>
<gene>
    <name evidence="13 15" type="primary">lpxK</name>
    <name evidence="15" type="ORF">FRZ44_07470</name>
</gene>
<dbReference type="GO" id="GO:0005524">
    <property type="term" value="F:ATP binding"/>
    <property type="evidence" value="ECO:0007669"/>
    <property type="project" value="UniProtKB-UniRule"/>
</dbReference>
<dbReference type="RefSeq" id="WP_151175912.1">
    <property type="nucleotide sequence ID" value="NZ_CP042906.1"/>
</dbReference>
<dbReference type="GO" id="GO:0005886">
    <property type="term" value="C:plasma membrane"/>
    <property type="evidence" value="ECO:0007669"/>
    <property type="project" value="TreeGrafter"/>
</dbReference>
<name>A0A5J6MDG3_9PROT</name>
<evidence type="ECO:0000256" key="3">
    <source>
        <dbReference type="ARBA" id="ARBA00012071"/>
    </source>
</evidence>
<evidence type="ECO:0000256" key="2">
    <source>
        <dbReference type="ARBA" id="ARBA00004870"/>
    </source>
</evidence>
<dbReference type="OrthoDB" id="9766423at2"/>
<dbReference type="PANTHER" id="PTHR42724">
    <property type="entry name" value="TETRAACYLDISACCHARIDE 4'-KINASE"/>
    <property type="match status" value="1"/>
</dbReference>
<sequence>MSSPRFWRRDASILLPALLAPAAGLYRLGFLARRAGAKPHRARVPVICVGAATVGGAGKTPLTFALALRLRQQGRRVHIVARGYGGSERGPLRVDPQRHLATEVGDETLVLTQSAPVWIARNRAAGVVAALQDGADVVLLDDGLQNRTIARDFSILTIDGISGFGNGWQLPAGPLREPVAQAAARCQLAVIIGPDEAGVAARLPAGLPVLKARIEPTHPQNLKGRRWFAFCGLGAPDKFRRTIEEMGLDLAGWREFPDHHRYSEKELDRLRAEAAALKAELLTTRKDWVRIHPNFRSGLTSLDILLRIEDEAALDRLLKPVLAC</sequence>
<keyword evidence="7 13" id="KW-0808">Transferase</keyword>
<evidence type="ECO:0000256" key="1">
    <source>
        <dbReference type="ARBA" id="ARBA00002274"/>
    </source>
</evidence>
<dbReference type="NCBIfam" id="TIGR00682">
    <property type="entry name" value="lpxK"/>
    <property type="match status" value="1"/>
</dbReference>
<dbReference type="GO" id="GO:0009245">
    <property type="term" value="P:lipid A biosynthetic process"/>
    <property type="evidence" value="ECO:0007669"/>
    <property type="project" value="UniProtKB-UniRule"/>
</dbReference>
<dbReference type="GO" id="GO:0009244">
    <property type="term" value="P:lipopolysaccharide core region biosynthetic process"/>
    <property type="evidence" value="ECO:0007669"/>
    <property type="project" value="TreeGrafter"/>
</dbReference>
<evidence type="ECO:0000256" key="6">
    <source>
        <dbReference type="ARBA" id="ARBA00022556"/>
    </source>
</evidence>
<dbReference type="EC" id="2.7.1.130" evidence="3 13"/>
<evidence type="ECO:0000256" key="9">
    <source>
        <dbReference type="ARBA" id="ARBA00022777"/>
    </source>
</evidence>
<dbReference type="Proteomes" id="UP000326202">
    <property type="component" value="Chromosome"/>
</dbReference>
<keyword evidence="11 13" id="KW-0443">Lipid metabolism</keyword>
<feature type="binding site" evidence="13">
    <location>
        <begin position="53"/>
        <end position="60"/>
    </location>
    <ligand>
        <name>ATP</name>
        <dbReference type="ChEBI" id="CHEBI:30616"/>
    </ligand>
</feature>
<evidence type="ECO:0000256" key="8">
    <source>
        <dbReference type="ARBA" id="ARBA00022741"/>
    </source>
</evidence>
<proteinExistence type="inferred from homology"/>
<evidence type="ECO:0000256" key="13">
    <source>
        <dbReference type="HAMAP-Rule" id="MF_00409"/>
    </source>
</evidence>
<comment type="catalytic activity">
    <reaction evidence="13">
        <text>a lipid A disaccharide + ATP = a lipid IVA + ADP + H(+)</text>
        <dbReference type="Rhea" id="RHEA:67840"/>
        <dbReference type="ChEBI" id="CHEBI:15378"/>
        <dbReference type="ChEBI" id="CHEBI:30616"/>
        <dbReference type="ChEBI" id="CHEBI:176343"/>
        <dbReference type="ChEBI" id="CHEBI:176425"/>
        <dbReference type="ChEBI" id="CHEBI:456216"/>
        <dbReference type="EC" id="2.7.1.130"/>
    </reaction>
</comment>
<evidence type="ECO:0000256" key="7">
    <source>
        <dbReference type="ARBA" id="ARBA00022679"/>
    </source>
</evidence>
<evidence type="ECO:0000313" key="15">
    <source>
        <dbReference type="EMBL" id="QEX15463.1"/>
    </source>
</evidence>
<organism evidence="15 16">
    <name type="scientific">Hypericibacter terrae</name>
    <dbReference type="NCBI Taxonomy" id="2602015"/>
    <lineage>
        <taxon>Bacteria</taxon>
        <taxon>Pseudomonadati</taxon>
        <taxon>Pseudomonadota</taxon>
        <taxon>Alphaproteobacteria</taxon>
        <taxon>Rhodospirillales</taxon>
        <taxon>Dongiaceae</taxon>
        <taxon>Hypericibacter</taxon>
    </lineage>
</organism>
<dbReference type="KEGG" id="htq:FRZ44_07470"/>
<dbReference type="EMBL" id="CP042906">
    <property type="protein sequence ID" value="QEX15463.1"/>
    <property type="molecule type" value="Genomic_DNA"/>
</dbReference>
<dbReference type="InterPro" id="IPR027417">
    <property type="entry name" value="P-loop_NTPase"/>
</dbReference>
<keyword evidence="16" id="KW-1185">Reference proteome</keyword>
<comment type="function">
    <text evidence="1 13">Transfers the gamma-phosphate of ATP to the 4'-position of a tetraacyldisaccharide 1-phosphate intermediate (termed DS-1-P) to form tetraacyldisaccharide 1,4'-bis-phosphate (lipid IVA).</text>
</comment>
<dbReference type="SUPFAM" id="SSF52540">
    <property type="entry name" value="P-loop containing nucleoside triphosphate hydrolases"/>
    <property type="match status" value="1"/>
</dbReference>